<dbReference type="Gene3D" id="1.10.3130.10">
    <property type="entry name" value="serine acetyltransferase, domain 1"/>
    <property type="match status" value="1"/>
</dbReference>
<dbReference type="InterPro" id="IPR011004">
    <property type="entry name" value="Trimer_LpxA-like_sf"/>
</dbReference>
<evidence type="ECO:0000256" key="2">
    <source>
        <dbReference type="ARBA" id="ARBA00022679"/>
    </source>
</evidence>
<dbReference type="Proteomes" id="UP000324996">
    <property type="component" value="Unassembled WGS sequence"/>
</dbReference>
<keyword evidence="2" id="KW-0808">Transferase</keyword>
<dbReference type="SUPFAM" id="SSF51161">
    <property type="entry name" value="Trimeric LpxA-like enzymes"/>
    <property type="match status" value="1"/>
</dbReference>
<dbReference type="GO" id="GO:0016746">
    <property type="term" value="F:acyltransferase activity"/>
    <property type="evidence" value="ECO:0007669"/>
    <property type="project" value="UniProtKB-KW"/>
</dbReference>
<dbReference type="Gene3D" id="2.160.10.10">
    <property type="entry name" value="Hexapeptide repeat proteins"/>
    <property type="match status" value="1"/>
</dbReference>
<gene>
    <name evidence="4" type="ORF">JCM17846_17320</name>
</gene>
<proteinExistence type="predicted"/>
<dbReference type="AlphaFoldDB" id="A0A5A7N9E6"/>
<name>A0A5A7N9E6_9PROT</name>
<evidence type="ECO:0000256" key="1">
    <source>
        <dbReference type="ARBA" id="ARBA00022605"/>
    </source>
</evidence>
<reference evidence="4 5" key="1">
    <citation type="submission" date="2019-09" db="EMBL/GenBank/DDBJ databases">
        <title>NBRP : Genome information of microbial organism related human and environment.</title>
        <authorList>
            <person name="Hattori M."/>
            <person name="Oshima K."/>
            <person name="Inaba H."/>
            <person name="Suda W."/>
            <person name="Sakamoto M."/>
            <person name="Iino T."/>
            <person name="Kitahara M."/>
            <person name="Oshida Y."/>
            <person name="Iida T."/>
            <person name="Kudo T."/>
            <person name="Itoh T."/>
            <person name="Ohkuma M."/>
        </authorList>
    </citation>
    <scope>NUCLEOTIDE SEQUENCE [LARGE SCALE GENOMIC DNA]</scope>
    <source>
        <strain evidence="4 5">Q-1</strain>
    </source>
</reference>
<dbReference type="PANTHER" id="PTHR42811">
    <property type="entry name" value="SERINE ACETYLTRANSFERASE"/>
    <property type="match status" value="1"/>
</dbReference>
<dbReference type="CDD" id="cd03354">
    <property type="entry name" value="LbH_SAT"/>
    <property type="match status" value="1"/>
</dbReference>
<keyword evidence="3" id="KW-0012">Acyltransferase</keyword>
<accession>A0A5A7N9E6</accession>
<protein>
    <submittedName>
        <fullName evidence="4">Uncharacterized protein</fullName>
    </submittedName>
</protein>
<sequence length="224" mass="24185">MIQMMGRLRYVLCEVMPEQCSEAAGIALRFARALPEIADTVREDAEAALAGDPAAGSLDEVILAYPSIYAVAAYRLANRLVRENVPLLPRLMSEYAHRLTGVDINPGATIGHGLFLDHATSVVIGQSAVIGNHVKIYQGVTLGALSVKRDYQNTKRHPTIEDDVVIYANATILGGETVIGRGSVIGGNVWLTKSVPPGSRVMYRSVGWQGLAEPEPERSDDFTI</sequence>
<dbReference type="GO" id="GO:0008652">
    <property type="term" value="P:amino acid biosynthetic process"/>
    <property type="evidence" value="ECO:0007669"/>
    <property type="project" value="UniProtKB-KW"/>
</dbReference>
<dbReference type="EMBL" id="BKCN01000007">
    <property type="protein sequence ID" value="GER04050.1"/>
    <property type="molecule type" value="Genomic_DNA"/>
</dbReference>
<keyword evidence="1" id="KW-0028">Amino-acid biosynthesis</keyword>
<organism evidence="4 5">
    <name type="scientific">Iodidimonas nitroreducens</name>
    <dbReference type="NCBI Taxonomy" id="1236968"/>
    <lineage>
        <taxon>Bacteria</taxon>
        <taxon>Pseudomonadati</taxon>
        <taxon>Pseudomonadota</taxon>
        <taxon>Alphaproteobacteria</taxon>
        <taxon>Iodidimonadales</taxon>
        <taxon>Iodidimonadaceae</taxon>
        <taxon>Iodidimonas</taxon>
    </lineage>
</organism>
<dbReference type="InterPro" id="IPR042122">
    <property type="entry name" value="Ser_AcTrfase_N_sf"/>
</dbReference>
<evidence type="ECO:0000256" key="3">
    <source>
        <dbReference type="ARBA" id="ARBA00023315"/>
    </source>
</evidence>
<keyword evidence="5" id="KW-1185">Reference proteome</keyword>
<evidence type="ECO:0000313" key="4">
    <source>
        <dbReference type="EMBL" id="GER04050.1"/>
    </source>
</evidence>
<dbReference type="InterPro" id="IPR045304">
    <property type="entry name" value="LbH_SAT"/>
</dbReference>
<evidence type="ECO:0000313" key="5">
    <source>
        <dbReference type="Proteomes" id="UP000324996"/>
    </source>
</evidence>
<comment type="caution">
    <text evidence="4">The sequence shown here is derived from an EMBL/GenBank/DDBJ whole genome shotgun (WGS) entry which is preliminary data.</text>
</comment>